<evidence type="ECO:0000256" key="1">
    <source>
        <dbReference type="SAM" id="Phobius"/>
    </source>
</evidence>
<organism evidence="2 3">
    <name type="scientific">Kribbella ginsengisoli</name>
    <dbReference type="NCBI Taxonomy" id="363865"/>
    <lineage>
        <taxon>Bacteria</taxon>
        <taxon>Bacillati</taxon>
        <taxon>Actinomycetota</taxon>
        <taxon>Actinomycetes</taxon>
        <taxon>Propionibacteriales</taxon>
        <taxon>Kribbellaceae</taxon>
        <taxon>Kribbella</taxon>
    </lineage>
</organism>
<keyword evidence="3" id="KW-1185">Reference proteome</keyword>
<sequence>MERAAEVSQFGVRISNARITGQLDLSACRVDFPIYFHDCRFVEPILIEGGALHSLFLVGTPPTEGNTAKSSVPGILGNGVRIQRDLLLSHTLITGAHQTTSSISSSSAVWLTEAEIGGRVLAVGTVIDATGDRAIQADRCQVTGDVRLIQGFTANAEIRLIGAQLGGSLDLAGCQLVPRNGRALDLAEATIGGSLFINDSPRHAPLIRGRLELGRASINGRVLVREATLSAPAAGVGRHHYNAKDPAQRLAIVAQGASIRGELSIDEKTSVDGGITFAGAAIGGGILIDGATIHNASDVALDLTHAEIGSKLSAVAANIHGTVDLDGAEVAGPLDLTRAEIGRPVRRYCLTAIRAVVHGDVRLVDAKIGGTYPATIPGGSGGVGFRGAELRGMFNAEGAQVVSPGDKSLNLHQARISGNLRLCNGFRSIGFVALNRALVEGRLRCDGGTFEWHPREAGDSRLTERNDRAVAFESISATFRGGVGLGWSIVGAVDFTDARTTYLADGPAQDWPLHDSYLSGFKYERYASISMHGSGEWGWKARVRWLRDRDPAASDEPGDTGPWEQAAQILKNHGDSTGSEQILVAYQRTKRQRRVGWARSRLLRGLDRIFNDWFRGYGYRPLRALIPLALLVIAVAGPLLPARESQVMRATDPSGVVYTPRGELSLVESGQQPGETCGKGKVRCFNPWLYAVDTVVPIVDLKQRSTWSPSSDAGGAWMLAWFNVATLAGWAVSSLLVVGLAKAGSRSLN</sequence>
<keyword evidence="1" id="KW-0472">Membrane</keyword>
<dbReference type="EMBL" id="BAABAA010000001">
    <property type="protein sequence ID" value="GAA3537150.1"/>
    <property type="molecule type" value="Genomic_DNA"/>
</dbReference>
<dbReference type="Proteomes" id="UP001501222">
    <property type="component" value="Unassembled WGS sequence"/>
</dbReference>
<protein>
    <recommendedName>
        <fullName evidence="4">Membrane-associated oxidoreductase</fullName>
    </recommendedName>
</protein>
<comment type="caution">
    <text evidence="2">The sequence shown here is derived from an EMBL/GenBank/DDBJ whole genome shotgun (WGS) entry which is preliminary data.</text>
</comment>
<proteinExistence type="predicted"/>
<feature type="transmembrane region" description="Helical" evidence="1">
    <location>
        <begin position="622"/>
        <end position="640"/>
    </location>
</feature>
<evidence type="ECO:0000313" key="2">
    <source>
        <dbReference type="EMBL" id="GAA3537150.1"/>
    </source>
</evidence>
<gene>
    <name evidence="2" type="ORF">GCM10022235_00750</name>
</gene>
<keyword evidence="1" id="KW-1133">Transmembrane helix</keyword>
<name>A0ABP6VNS1_9ACTN</name>
<accession>A0ABP6VNS1</accession>
<evidence type="ECO:0008006" key="4">
    <source>
        <dbReference type="Google" id="ProtNLM"/>
    </source>
</evidence>
<feature type="transmembrane region" description="Helical" evidence="1">
    <location>
        <begin position="716"/>
        <end position="741"/>
    </location>
</feature>
<dbReference type="RefSeq" id="WP_344836042.1">
    <property type="nucleotide sequence ID" value="NZ_BAABAA010000001.1"/>
</dbReference>
<reference evidence="3" key="1">
    <citation type="journal article" date="2019" name="Int. J. Syst. Evol. Microbiol.">
        <title>The Global Catalogue of Microorganisms (GCM) 10K type strain sequencing project: providing services to taxonomists for standard genome sequencing and annotation.</title>
        <authorList>
            <consortium name="The Broad Institute Genomics Platform"/>
            <consortium name="The Broad Institute Genome Sequencing Center for Infectious Disease"/>
            <person name="Wu L."/>
            <person name="Ma J."/>
        </authorList>
    </citation>
    <scope>NUCLEOTIDE SEQUENCE [LARGE SCALE GENOMIC DNA]</scope>
    <source>
        <strain evidence="3">JCM 16928</strain>
    </source>
</reference>
<keyword evidence="1" id="KW-0812">Transmembrane</keyword>
<evidence type="ECO:0000313" key="3">
    <source>
        <dbReference type="Proteomes" id="UP001501222"/>
    </source>
</evidence>